<reference evidence="4" key="3">
    <citation type="submission" date="2025-08" db="UniProtKB">
        <authorList>
            <consortium name="RefSeq"/>
        </authorList>
    </citation>
    <scope>IDENTIFICATION</scope>
    <source>
        <strain evidence="4">NI907</strain>
    </source>
</reference>
<gene>
    <name evidence="4" type="ORF">PgNI_03359</name>
</gene>
<reference evidence="4" key="2">
    <citation type="submission" date="2019-10" db="EMBL/GenBank/DDBJ databases">
        <authorList>
            <consortium name="NCBI Genome Project"/>
        </authorList>
    </citation>
    <scope>NUCLEOTIDE SEQUENCE</scope>
    <source>
        <strain evidence="4">NI907</strain>
    </source>
</reference>
<evidence type="ECO:0000313" key="4">
    <source>
        <dbReference type="RefSeq" id="XP_030983679.1"/>
    </source>
</evidence>
<keyword evidence="2" id="KW-0732">Signal</keyword>
<accession>A0A6P8B9I1</accession>
<organism evidence="3 4">
    <name type="scientific">Pyricularia grisea</name>
    <name type="common">Crabgrass-specific blast fungus</name>
    <name type="synonym">Magnaporthe grisea</name>
    <dbReference type="NCBI Taxonomy" id="148305"/>
    <lineage>
        <taxon>Eukaryota</taxon>
        <taxon>Fungi</taxon>
        <taxon>Dikarya</taxon>
        <taxon>Ascomycota</taxon>
        <taxon>Pezizomycotina</taxon>
        <taxon>Sordariomycetes</taxon>
        <taxon>Sordariomycetidae</taxon>
        <taxon>Magnaporthales</taxon>
        <taxon>Pyriculariaceae</taxon>
        <taxon>Pyricularia</taxon>
    </lineage>
</organism>
<evidence type="ECO:0000256" key="2">
    <source>
        <dbReference type="SAM" id="SignalP"/>
    </source>
</evidence>
<dbReference type="PANTHER" id="PTHR33973">
    <property type="entry name" value="OS07G0153300 PROTEIN"/>
    <property type="match status" value="1"/>
</dbReference>
<name>A0A6P8B9I1_PYRGI</name>
<feature type="chain" id="PRO_5028275230" evidence="2">
    <location>
        <begin position="19"/>
        <end position="623"/>
    </location>
</feature>
<dbReference type="KEGG" id="pgri:PgNI_03359"/>
<keyword evidence="3" id="KW-1185">Reference proteome</keyword>
<sequence>MAWVAGLLNSAISPNTAALAWLCYDVVRPSSTNVSIFAGWILWKNQNAAFGLLGVPNPPMGVWLSALVGAGFGFLSLRAWTWLLRPPPRIIPTPCEWPGKPLLVPSRTTHSRLFPEKHSFSYSYLLVGIPVGWTGTAGGLVSADTPSRRGWYDVDAADYLARGKGYLGLRGKLDEYLESQGVKPELYPFAYLVTAAKFLGYHFNPVSFWYLYDSNKVFSAMILEVNNTFGERRMYFLLPSEPKAISDGDANGGAKADTTLEALTQEPIKFTQTWPKDFHVSPFNSRKGSYSVSAKDFLGPNMQGPGNIDVNIVLKSSKGHGKLVARIFSEGNTVDPVSLGLWQRLDFLARWWWVGFVTFPRIVKEAGRLFFQRRLHVWYRPEPLKDSMGRMADETEKRLEAVFRFYLKYHVVAKADSALAVRYYASGTEDSTGDLMVSDVARRQGHWGDEEITIRVLTPAFYSRFVGYAHDLEAFFCELRDSETIWVSKPELLPKLALKTPSPALQASSLMDFVSFRVIQILRRRPERIERPLTSSQTTDTNIGQAKSGDLRGFRISPMDAYVLSSEDAIMKESYRSTVLRLFLADRMAFGIMLLYDTLLFTLRAAFAGVLVISMDNILTRIS</sequence>
<feature type="transmembrane region" description="Helical" evidence="1">
    <location>
        <begin position="602"/>
        <end position="619"/>
    </location>
</feature>
<keyword evidence="1" id="KW-1133">Transmembrane helix</keyword>
<dbReference type="AlphaFoldDB" id="A0A6P8B9I1"/>
<dbReference type="Proteomes" id="UP000515153">
    <property type="component" value="Unplaced"/>
</dbReference>
<keyword evidence="1" id="KW-0812">Transmembrane</keyword>
<evidence type="ECO:0000256" key="1">
    <source>
        <dbReference type="SAM" id="Phobius"/>
    </source>
</evidence>
<dbReference type="PANTHER" id="PTHR33973:SF4">
    <property type="entry name" value="OS07G0153300 PROTEIN"/>
    <property type="match status" value="1"/>
</dbReference>
<protein>
    <submittedName>
        <fullName evidence="4">Uncharacterized protein</fullName>
    </submittedName>
</protein>
<feature type="signal peptide" evidence="2">
    <location>
        <begin position="1"/>
        <end position="18"/>
    </location>
</feature>
<dbReference type="GeneID" id="41958324"/>
<keyword evidence="1" id="KW-0472">Membrane</keyword>
<dbReference type="RefSeq" id="XP_030983679.1">
    <property type="nucleotide sequence ID" value="XM_031123414.1"/>
</dbReference>
<evidence type="ECO:0000313" key="3">
    <source>
        <dbReference type="Proteomes" id="UP000515153"/>
    </source>
</evidence>
<dbReference type="InterPro" id="IPR010775">
    <property type="entry name" value="DUF1365"/>
</dbReference>
<reference evidence="4" key="1">
    <citation type="journal article" date="2019" name="Mol. Biol. Evol.">
        <title>Blast fungal genomes show frequent chromosomal changes, gene gains and losses, and effector gene turnover.</title>
        <authorList>
            <person name="Gomez Luciano L.B."/>
            <person name="Jason Tsai I."/>
            <person name="Chuma I."/>
            <person name="Tosa Y."/>
            <person name="Chen Y.H."/>
            <person name="Li J.Y."/>
            <person name="Li M.Y."/>
            <person name="Jade Lu M.Y."/>
            <person name="Nakayashiki H."/>
            <person name="Li W.H."/>
        </authorList>
    </citation>
    <scope>NUCLEOTIDE SEQUENCE</scope>
    <source>
        <strain evidence="4">NI907</strain>
    </source>
</reference>
<proteinExistence type="predicted"/>
<dbReference type="Pfam" id="PF07103">
    <property type="entry name" value="DUF1365"/>
    <property type="match status" value="1"/>
</dbReference>